<dbReference type="CDD" id="cd17502">
    <property type="entry name" value="MFS_Azr1_MDR_like"/>
    <property type="match status" value="1"/>
</dbReference>
<feature type="transmembrane region" description="Helical" evidence="6">
    <location>
        <begin position="488"/>
        <end position="510"/>
    </location>
</feature>
<feature type="compositionally biased region" description="Basic and acidic residues" evidence="5">
    <location>
        <begin position="24"/>
        <end position="37"/>
    </location>
</feature>
<dbReference type="FunFam" id="1.20.1720.10:FF:000012">
    <property type="entry name" value="MFS toxin efflux pump (AflT)"/>
    <property type="match status" value="1"/>
</dbReference>
<keyword evidence="3 6" id="KW-1133">Transmembrane helix</keyword>
<dbReference type="PANTHER" id="PTHR23501:SF153">
    <property type="entry name" value="AFLATOXIN EFFLUX PUMP, PUTATIVE-RELATED"/>
    <property type="match status" value="1"/>
</dbReference>
<evidence type="ECO:0000256" key="4">
    <source>
        <dbReference type="ARBA" id="ARBA00023136"/>
    </source>
</evidence>
<dbReference type="RefSeq" id="XP_035320814.1">
    <property type="nucleotide sequence ID" value="XM_035469720.1"/>
</dbReference>
<evidence type="ECO:0000259" key="7">
    <source>
        <dbReference type="PROSITE" id="PS50850"/>
    </source>
</evidence>
<keyword evidence="9" id="KW-1185">Reference proteome</keyword>
<dbReference type="GO" id="GO:0005886">
    <property type="term" value="C:plasma membrane"/>
    <property type="evidence" value="ECO:0007669"/>
    <property type="project" value="TreeGrafter"/>
</dbReference>
<gene>
    <name evidence="8" type="ORF">GMORB2_7755</name>
</gene>
<comment type="caution">
    <text evidence="8">The sequence shown here is derived from an EMBL/GenBank/DDBJ whole genome shotgun (WGS) entry which is preliminary data.</text>
</comment>
<feature type="domain" description="Major facilitator superfamily (MFS) profile" evidence="7">
    <location>
        <begin position="52"/>
        <end position="515"/>
    </location>
</feature>
<dbReference type="InterPro" id="IPR020846">
    <property type="entry name" value="MFS_dom"/>
</dbReference>
<feature type="transmembrane region" description="Helical" evidence="6">
    <location>
        <begin position="355"/>
        <end position="375"/>
    </location>
</feature>
<evidence type="ECO:0000313" key="9">
    <source>
        <dbReference type="Proteomes" id="UP000749293"/>
    </source>
</evidence>
<dbReference type="AlphaFoldDB" id="A0A9P5D0Z1"/>
<dbReference type="GO" id="GO:0022857">
    <property type="term" value="F:transmembrane transporter activity"/>
    <property type="evidence" value="ECO:0007669"/>
    <property type="project" value="InterPro"/>
</dbReference>
<name>A0A9P5D0Z1_9HYPO</name>
<protein>
    <submittedName>
        <fullName evidence="8">MFS transporter, DHA2 family, glioxin efflux transporter</fullName>
    </submittedName>
</protein>
<dbReference type="Gene3D" id="1.20.1250.20">
    <property type="entry name" value="MFS general substrate transporter like domains"/>
    <property type="match status" value="2"/>
</dbReference>
<evidence type="ECO:0000256" key="2">
    <source>
        <dbReference type="ARBA" id="ARBA00022692"/>
    </source>
</evidence>
<feature type="transmembrane region" description="Helical" evidence="6">
    <location>
        <begin position="177"/>
        <end position="196"/>
    </location>
</feature>
<feature type="transmembrane region" description="Helical" evidence="6">
    <location>
        <begin position="49"/>
        <end position="75"/>
    </location>
</feature>
<feature type="transmembrane region" description="Helical" evidence="6">
    <location>
        <begin position="202"/>
        <end position="224"/>
    </location>
</feature>
<dbReference type="Pfam" id="PF07690">
    <property type="entry name" value="MFS_1"/>
    <property type="match status" value="1"/>
</dbReference>
<evidence type="ECO:0000313" key="8">
    <source>
        <dbReference type="EMBL" id="KAF4122162.1"/>
    </source>
</evidence>
<sequence length="548" mass="58721">MASEEARRSVDSHHPTLSTPQSQDPEKSSENDAKVEKVEEETYPSGLKLLIIMAALLSAVFLVSLDRMIIATAIPKITDDFHSADDIGWYSTAFQLTACSFQLLYGKLYTTMNVKGVFLTSLAIFEIGSAICGAAPNSIAFIIGRAIAGTGTGGLVSGSMSLIVYTVPLHKRPMYQGFFGAISGVASAAGPLFGGIFTSKATWRWCFYINLPLGALVGMGVMFFLQVPKAPEMSLRDKLAQLDFYGTGLILPGVVCLVLGLEWGGTTYAWNNGRIIALFVISPLLLIAFGLVQGIKHDGVQSEANNEFLVFYIPVWLQAIRGLSAVQSGIQTLPMLLPMFGASLVGGILIRRIGYYTPFSILGDAVASVGAGFIYTLTADSSKSQYLGYQSIYGIGLGLSFMAPNIAAQTVLPKRDVPIGIGLIFFSQLIAPSILVPVAQTVLNTQLQKQLSGLPGLDKFSLADGGVTSIVDLSPSVRPQVIRGYAKALQHVFMVGLIVTCISIFGSLALEWKNTREQLNEKKKLADSNAPNEEVEAKLSISGGQEKH</sequence>
<evidence type="ECO:0000256" key="5">
    <source>
        <dbReference type="SAM" id="MobiDB-lite"/>
    </source>
</evidence>
<organism evidence="8 9">
    <name type="scientific">Geosmithia morbida</name>
    <dbReference type="NCBI Taxonomy" id="1094350"/>
    <lineage>
        <taxon>Eukaryota</taxon>
        <taxon>Fungi</taxon>
        <taxon>Dikarya</taxon>
        <taxon>Ascomycota</taxon>
        <taxon>Pezizomycotina</taxon>
        <taxon>Sordariomycetes</taxon>
        <taxon>Hypocreomycetidae</taxon>
        <taxon>Hypocreales</taxon>
        <taxon>Bionectriaceae</taxon>
        <taxon>Geosmithia</taxon>
    </lineage>
</organism>
<feature type="transmembrane region" description="Helical" evidence="6">
    <location>
        <begin position="117"/>
        <end position="136"/>
    </location>
</feature>
<reference evidence="8" key="1">
    <citation type="submission" date="2020-03" db="EMBL/GenBank/DDBJ databases">
        <title>Site-based positive gene gene selection in Geosmithia morbida across the United States reveals a broad range of putative effectors and factors for local host and environmental adapation.</title>
        <authorList>
            <person name="Onufrak A."/>
            <person name="Murdoch R.W."/>
            <person name="Gazis R."/>
            <person name="Huff M."/>
            <person name="Staton M."/>
            <person name="Klingeman W."/>
            <person name="Hadziabdic D."/>
        </authorList>
    </citation>
    <scope>NUCLEOTIDE SEQUENCE</scope>
    <source>
        <strain evidence="8">1262</strain>
    </source>
</reference>
<feature type="transmembrane region" description="Helical" evidence="6">
    <location>
        <begin position="244"/>
        <end position="263"/>
    </location>
</feature>
<feature type="transmembrane region" description="Helical" evidence="6">
    <location>
        <begin position="419"/>
        <end position="439"/>
    </location>
</feature>
<feature type="transmembrane region" description="Helical" evidence="6">
    <location>
        <begin position="387"/>
        <end position="407"/>
    </location>
</feature>
<dbReference type="PANTHER" id="PTHR23501">
    <property type="entry name" value="MAJOR FACILITATOR SUPERFAMILY"/>
    <property type="match status" value="1"/>
</dbReference>
<feature type="transmembrane region" description="Helical" evidence="6">
    <location>
        <begin position="142"/>
        <end position="165"/>
    </location>
</feature>
<dbReference type="SUPFAM" id="SSF103473">
    <property type="entry name" value="MFS general substrate transporter"/>
    <property type="match status" value="1"/>
</dbReference>
<accession>A0A9P5D0Z1</accession>
<feature type="region of interest" description="Disordered" evidence="5">
    <location>
        <begin position="1"/>
        <end position="37"/>
    </location>
</feature>
<feature type="transmembrane region" description="Helical" evidence="6">
    <location>
        <begin position="275"/>
        <end position="295"/>
    </location>
</feature>
<dbReference type="Proteomes" id="UP000749293">
    <property type="component" value="Unassembled WGS sequence"/>
</dbReference>
<dbReference type="InterPro" id="IPR036259">
    <property type="entry name" value="MFS_trans_sf"/>
</dbReference>
<dbReference type="GeneID" id="55973978"/>
<dbReference type="PROSITE" id="PS50850">
    <property type="entry name" value="MFS"/>
    <property type="match status" value="1"/>
</dbReference>
<evidence type="ECO:0000256" key="3">
    <source>
        <dbReference type="ARBA" id="ARBA00022989"/>
    </source>
</evidence>
<feature type="transmembrane region" description="Helical" evidence="6">
    <location>
        <begin position="332"/>
        <end position="350"/>
    </location>
</feature>
<comment type="subcellular location">
    <subcellularLocation>
        <location evidence="1">Membrane</location>
        <topology evidence="1">Multi-pass membrane protein</topology>
    </subcellularLocation>
</comment>
<keyword evidence="2 6" id="KW-0812">Transmembrane</keyword>
<dbReference type="OrthoDB" id="10021397at2759"/>
<feature type="compositionally biased region" description="Basic and acidic residues" evidence="5">
    <location>
        <begin position="1"/>
        <end position="14"/>
    </location>
</feature>
<evidence type="ECO:0000256" key="1">
    <source>
        <dbReference type="ARBA" id="ARBA00004141"/>
    </source>
</evidence>
<proteinExistence type="predicted"/>
<keyword evidence="4 6" id="KW-0472">Membrane</keyword>
<dbReference type="InterPro" id="IPR011701">
    <property type="entry name" value="MFS"/>
</dbReference>
<dbReference type="EMBL" id="JAANYQ010000010">
    <property type="protein sequence ID" value="KAF4122162.1"/>
    <property type="molecule type" value="Genomic_DNA"/>
</dbReference>
<feature type="region of interest" description="Disordered" evidence="5">
    <location>
        <begin position="523"/>
        <end position="548"/>
    </location>
</feature>
<evidence type="ECO:0000256" key="6">
    <source>
        <dbReference type="SAM" id="Phobius"/>
    </source>
</evidence>